<dbReference type="RefSeq" id="WP_054491911.1">
    <property type="nucleotide sequence ID" value="NZ_BBZA01000023.1"/>
</dbReference>
<evidence type="ECO:0000313" key="5">
    <source>
        <dbReference type="Proteomes" id="UP000037784"/>
    </source>
</evidence>
<protein>
    <recommendedName>
        <fullName evidence="2">BON domain-containing protein</fullName>
    </recommendedName>
</protein>
<organism evidence="3 5">
    <name type="scientific">Ardenticatena maritima</name>
    <dbReference type="NCBI Taxonomy" id="872965"/>
    <lineage>
        <taxon>Bacteria</taxon>
        <taxon>Bacillati</taxon>
        <taxon>Chloroflexota</taxon>
        <taxon>Ardenticatenia</taxon>
        <taxon>Ardenticatenales</taxon>
        <taxon>Ardenticatenaceae</taxon>
        <taxon>Ardenticatena</taxon>
    </lineage>
</organism>
<feature type="region of interest" description="Disordered" evidence="1">
    <location>
        <begin position="151"/>
        <end position="172"/>
    </location>
</feature>
<dbReference type="InterPro" id="IPR051686">
    <property type="entry name" value="Lipoprotein_DolP"/>
</dbReference>
<dbReference type="PANTHER" id="PTHR34606:SF15">
    <property type="entry name" value="BON DOMAIN-CONTAINING PROTEIN"/>
    <property type="match status" value="1"/>
</dbReference>
<evidence type="ECO:0000259" key="2">
    <source>
        <dbReference type="PROSITE" id="PS50914"/>
    </source>
</evidence>
<evidence type="ECO:0000313" key="6">
    <source>
        <dbReference type="Proteomes" id="UP000050502"/>
    </source>
</evidence>
<accession>A0A0M8K5C9</accession>
<dbReference type="PANTHER" id="PTHR34606">
    <property type="entry name" value="BON DOMAIN-CONTAINING PROTEIN"/>
    <property type="match status" value="1"/>
</dbReference>
<dbReference type="PROSITE" id="PS50914">
    <property type="entry name" value="BON"/>
    <property type="match status" value="2"/>
</dbReference>
<dbReference type="EMBL" id="BBZA01000023">
    <property type="protein sequence ID" value="GAP61985.1"/>
    <property type="molecule type" value="Genomic_DNA"/>
</dbReference>
<reference evidence="5" key="3">
    <citation type="submission" date="2015-08" db="EMBL/GenBank/DDBJ databases">
        <title>Draft Genome Sequence of a Heterotrophic Facultative Anaerobic Bacterium Ardenticatena maritima Strain 110S.</title>
        <authorList>
            <person name="Kawaichi S."/>
            <person name="Yoshida T."/>
            <person name="Sako Y."/>
            <person name="Nakamura R."/>
        </authorList>
    </citation>
    <scope>NUCLEOTIDE SEQUENCE [LARGE SCALE GENOMIC DNA]</scope>
    <source>
        <strain evidence="5">110S</strain>
    </source>
</reference>
<feature type="region of interest" description="Disordered" evidence="1">
    <location>
        <begin position="227"/>
        <end position="248"/>
    </location>
</feature>
<comment type="caution">
    <text evidence="3">The sequence shown here is derived from an EMBL/GenBank/DDBJ whole genome shotgun (WGS) entry which is preliminary data.</text>
</comment>
<dbReference type="Proteomes" id="UP000037784">
    <property type="component" value="Unassembled WGS sequence"/>
</dbReference>
<dbReference type="Pfam" id="PF04972">
    <property type="entry name" value="BON"/>
    <property type="match status" value="2"/>
</dbReference>
<evidence type="ECO:0000313" key="3">
    <source>
        <dbReference type="EMBL" id="GAP61985.1"/>
    </source>
</evidence>
<dbReference type="Gene3D" id="3.30.1340.30">
    <property type="match status" value="1"/>
</dbReference>
<dbReference type="InterPro" id="IPR007055">
    <property type="entry name" value="BON_dom"/>
</dbReference>
<keyword evidence="5" id="KW-1185">Reference proteome</keyword>
<evidence type="ECO:0000313" key="4">
    <source>
        <dbReference type="EMBL" id="KPL87761.1"/>
    </source>
</evidence>
<name>A0A0M8K5C9_9CHLR</name>
<feature type="compositionally biased region" description="Basic residues" evidence="1">
    <location>
        <begin position="151"/>
        <end position="160"/>
    </location>
</feature>
<dbReference type="EMBL" id="LGKN01000005">
    <property type="protein sequence ID" value="KPL87761.1"/>
    <property type="molecule type" value="Genomic_DNA"/>
</dbReference>
<dbReference type="Proteomes" id="UP000050502">
    <property type="component" value="Unassembled WGS sequence"/>
</dbReference>
<dbReference type="STRING" id="872965.SE16_09280"/>
<reference evidence="4 6" key="2">
    <citation type="submission" date="2015-07" db="EMBL/GenBank/DDBJ databases">
        <title>Whole genome sequence of Ardenticatena maritima DSM 23922.</title>
        <authorList>
            <person name="Hemp J."/>
            <person name="Ward L.M."/>
            <person name="Pace L.A."/>
            <person name="Fischer W.W."/>
        </authorList>
    </citation>
    <scope>NUCLEOTIDE SEQUENCE [LARGE SCALE GENOMIC DNA]</scope>
    <source>
        <strain evidence="4 6">110S</strain>
    </source>
</reference>
<feature type="compositionally biased region" description="Acidic residues" evidence="1">
    <location>
        <begin position="236"/>
        <end position="245"/>
    </location>
</feature>
<evidence type="ECO:0000256" key="1">
    <source>
        <dbReference type="SAM" id="MobiDB-lite"/>
    </source>
</evidence>
<proteinExistence type="predicted"/>
<reference evidence="3" key="1">
    <citation type="journal article" date="2015" name="Genome Announc.">
        <title>Draft Genome Sequence of a Heterotrophic Facultative Anaerobic Thermophilic Bacterium, Ardenticatena maritima Strain 110ST.</title>
        <authorList>
            <person name="Kawaichi S."/>
            <person name="Yoshida T."/>
            <person name="Sako Y."/>
            <person name="Nakamura R."/>
        </authorList>
    </citation>
    <scope>NUCLEOTIDE SEQUENCE [LARGE SCALE GENOMIC DNA]</scope>
    <source>
        <strain evidence="3">110S</strain>
    </source>
</reference>
<dbReference type="AlphaFoldDB" id="A0A0M8K5C9"/>
<feature type="domain" description="BON" evidence="2">
    <location>
        <begin position="72"/>
        <end position="142"/>
    </location>
</feature>
<gene>
    <name evidence="3" type="ORF">ARMA_0408</name>
    <name evidence="4" type="ORF">SE16_09280</name>
</gene>
<sequence>MVKVELLREAVERSLLSYDPLRTGECEIFVDVEESGTVVLRGFARTDSLKFVAEQLAREVEGVREVRNEMYSDDELTVAVARRLQEVDGGWLAPLPLPIRVVRGHVMLYGAVPTEAAREEIVRIVQAVPGVLDVHDHMVVDPVSIERVLAPKKRRKRKKSAGGEAKQAMVGGRPVTEADLPAWALKPKEEWTKEDFQARAKAKMAFKKGEGPDPKELEEAGKILREGAQAAAAAADEGEGDEDDLFGFGAEPAAAQPVQAAVPEGPIDLAKVPAEVLAELKQKYPEWALKPKDQWSAEDFKAQAKAKSAFKKGEGPDPKQVIAEAQQALREAVAKASAGAGAAAAAETTDPRRAALMALRQQFPMWALKPRRQWTADDFREAAEAKIAELRGQGMPVAEIRAKAQEALEKAQRGEVSEGPGVGVATKRELTEEEVQAIIAKLSEQYPAWALKPKDQWSAEDFKAQAKAKSAFKKGEGPDPKQIIAEAQAALEKAKQEALKAAATAAPSSAAKAAPGEIPPELLEKYPSWALKPKDQWSAEEFKAFAKAKSAFKKGEGPDPEAIIAEAQAALNG</sequence>
<feature type="domain" description="BON" evidence="2">
    <location>
        <begin position="3"/>
        <end position="74"/>
    </location>
</feature>